<feature type="chain" id="PRO_5036207794" description="Fat-like cadherin-related tumor suppressor homolog" evidence="17">
    <location>
        <begin position="33"/>
        <end position="4863"/>
    </location>
</feature>
<dbReference type="InterPro" id="IPR018097">
    <property type="entry name" value="EGF_Ca-bd_CS"/>
</dbReference>
<dbReference type="Proteomes" id="UP000002358">
    <property type="component" value="Chromosome 1"/>
</dbReference>
<feature type="domain" description="Cadherin" evidence="20">
    <location>
        <begin position="1577"/>
        <end position="1683"/>
    </location>
</feature>
<dbReference type="InterPro" id="IPR039808">
    <property type="entry name" value="Cadherin"/>
</dbReference>
<feature type="disulfide bond" evidence="14">
    <location>
        <begin position="4249"/>
        <end position="4266"/>
    </location>
</feature>
<dbReference type="FunFam" id="2.60.40.60:FF:000080">
    <property type="entry name" value="FAT atypical cadherin 1"/>
    <property type="match status" value="1"/>
</dbReference>
<keyword evidence="12" id="KW-0325">Glycoprotein</keyword>
<dbReference type="FunFam" id="2.60.40.60:FF:000059">
    <property type="entry name" value="FAT atypical cadherin 3"/>
    <property type="match status" value="1"/>
</dbReference>
<dbReference type="RefSeq" id="XP_008214207.1">
    <property type="nucleotide sequence ID" value="XM_008215985.3"/>
</dbReference>
<dbReference type="InterPro" id="IPR013320">
    <property type="entry name" value="ConA-like_dom_sf"/>
</dbReference>
<evidence type="ECO:0000313" key="22">
    <source>
        <dbReference type="Proteomes" id="UP000002358"/>
    </source>
</evidence>
<feature type="domain" description="Cadherin" evidence="20">
    <location>
        <begin position="209"/>
        <end position="315"/>
    </location>
</feature>
<dbReference type="SUPFAM" id="SSF49313">
    <property type="entry name" value="Cadherin-like"/>
    <property type="match status" value="33"/>
</dbReference>
<feature type="region of interest" description="Disordered" evidence="15">
    <location>
        <begin position="4622"/>
        <end position="4655"/>
    </location>
</feature>
<evidence type="ECO:0000259" key="19">
    <source>
        <dbReference type="PROSITE" id="PS50026"/>
    </source>
</evidence>
<feature type="domain" description="Cadherin" evidence="20">
    <location>
        <begin position="2738"/>
        <end position="2845"/>
    </location>
</feature>
<feature type="disulfide bond" evidence="14">
    <location>
        <begin position="3979"/>
        <end position="3988"/>
    </location>
</feature>
<dbReference type="KEGG" id="nvi:100115854"/>
<dbReference type="FunFam" id="2.60.120.200:FF:000250">
    <property type="entry name" value="Fat-like cadherin-related tumor suppressor homolog"/>
    <property type="match status" value="1"/>
</dbReference>
<keyword evidence="5 17" id="KW-0732">Signal</keyword>
<feature type="domain" description="Cadherin" evidence="20">
    <location>
        <begin position="1684"/>
        <end position="1788"/>
    </location>
</feature>
<dbReference type="PROSITE" id="PS51257">
    <property type="entry name" value="PROKAR_LIPOPROTEIN"/>
    <property type="match status" value="1"/>
</dbReference>
<dbReference type="SUPFAM" id="SSF57196">
    <property type="entry name" value="EGF/Laminin"/>
    <property type="match status" value="5"/>
</dbReference>
<keyword evidence="2" id="KW-1003">Cell membrane</keyword>
<dbReference type="SMR" id="A0A7M7R2J4"/>
<feature type="domain" description="EGF-like" evidence="19">
    <location>
        <begin position="4199"/>
        <end position="4238"/>
    </location>
</feature>
<dbReference type="FunFam" id="2.10.25.10:FF:000125">
    <property type="entry name" value="Neurogenic locus notch protein-like"/>
    <property type="match status" value="1"/>
</dbReference>
<dbReference type="InterPro" id="IPR015919">
    <property type="entry name" value="Cadherin-like_sf"/>
</dbReference>
<dbReference type="PRINTS" id="PR00205">
    <property type="entry name" value="CADHERIN"/>
</dbReference>
<dbReference type="GO" id="GO:0048589">
    <property type="term" value="P:developmental growth"/>
    <property type="evidence" value="ECO:0007669"/>
    <property type="project" value="UniProtKB-ARBA"/>
</dbReference>
<dbReference type="PANTHER" id="PTHR24027">
    <property type="entry name" value="CADHERIN-23"/>
    <property type="match status" value="1"/>
</dbReference>
<dbReference type="InterPro" id="IPR002126">
    <property type="entry name" value="Cadherin-like_dom"/>
</dbReference>
<dbReference type="InterPro" id="IPR000152">
    <property type="entry name" value="EGF-type_Asp/Asn_hydroxyl_site"/>
</dbReference>
<dbReference type="PROSITE" id="PS50025">
    <property type="entry name" value="LAM_G_DOMAIN"/>
    <property type="match status" value="1"/>
</dbReference>
<feature type="domain" description="Cadherin" evidence="20">
    <location>
        <begin position="1016"/>
        <end position="1123"/>
    </location>
</feature>
<dbReference type="InterPro" id="IPR000742">
    <property type="entry name" value="EGF"/>
</dbReference>
<name>A0A7M7R2J4_NASVI</name>
<dbReference type="EnsemblMetazoa" id="XM_008215986">
    <property type="protein sequence ID" value="XP_008214208"/>
    <property type="gene ID" value="LOC100115854"/>
</dbReference>
<feature type="domain" description="Cadherin" evidence="20">
    <location>
        <begin position="1229"/>
        <end position="1333"/>
    </location>
</feature>
<evidence type="ECO:0000256" key="2">
    <source>
        <dbReference type="ARBA" id="ARBA00022475"/>
    </source>
</evidence>
<dbReference type="SMART" id="SM00282">
    <property type="entry name" value="LamG"/>
    <property type="match status" value="1"/>
</dbReference>
<keyword evidence="7 13" id="KW-0106">Calcium</keyword>
<keyword evidence="3 14" id="KW-0245">EGF-like domain</keyword>
<dbReference type="PROSITE" id="PS00010">
    <property type="entry name" value="ASX_HYDROXYL"/>
    <property type="match status" value="1"/>
</dbReference>
<dbReference type="GO" id="GO:0005509">
    <property type="term" value="F:calcium ion binding"/>
    <property type="evidence" value="ECO:0007669"/>
    <property type="project" value="UniProtKB-UniRule"/>
</dbReference>
<feature type="domain" description="Cadherin" evidence="20">
    <location>
        <begin position="902"/>
        <end position="1015"/>
    </location>
</feature>
<dbReference type="FunFam" id="2.60.40.60:FF:000084">
    <property type="entry name" value="FAT atypical cadherin 3"/>
    <property type="match status" value="1"/>
</dbReference>
<evidence type="ECO:0000256" key="9">
    <source>
        <dbReference type="ARBA" id="ARBA00022989"/>
    </source>
</evidence>
<feature type="domain" description="Cadherin" evidence="20">
    <location>
        <begin position="84"/>
        <end position="208"/>
    </location>
</feature>
<comment type="subcellular location">
    <subcellularLocation>
        <location evidence="1">Cell membrane</location>
        <topology evidence="1">Single-pass type I membrane protein</topology>
    </subcellularLocation>
</comment>
<dbReference type="SMART" id="SM00181">
    <property type="entry name" value="EGF"/>
    <property type="match status" value="6"/>
</dbReference>
<accession>A0A7M7R2J4</accession>
<feature type="compositionally biased region" description="Acidic residues" evidence="15">
    <location>
        <begin position="4759"/>
        <end position="4780"/>
    </location>
</feature>
<feature type="region of interest" description="Disordered" evidence="15">
    <location>
        <begin position="4670"/>
        <end position="4711"/>
    </location>
</feature>
<dbReference type="FunFam" id="2.60.40.60:FF:000021">
    <property type="entry name" value="FAT atypical cadherin 1"/>
    <property type="match status" value="2"/>
</dbReference>
<dbReference type="FunFam" id="2.60.40.60:FF:000039">
    <property type="entry name" value="FAT atypical cadherin 3"/>
    <property type="match status" value="1"/>
</dbReference>
<reference evidence="21" key="1">
    <citation type="submission" date="2021-01" db="UniProtKB">
        <authorList>
            <consortium name="EnsemblMetazoa"/>
        </authorList>
    </citation>
    <scope>IDENTIFICATION</scope>
</reference>
<feature type="domain" description="Cadherin" evidence="20">
    <location>
        <begin position="3057"/>
        <end position="3157"/>
    </location>
</feature>
<feature type="domain" description="EGF-like" evidence="19">
    <location>
        <begin position="4280"/>
        <end position="4315"/>
    </location>
</feature>
<protein>
    <recommendedName>
        <fullName evidence="23">Fat-like cadherin-related tumor suppressor homolog</fullName>
    </recommendedName>
</protein>
<evidence type="ECO:0000256" key="8">
    <source>
        <dbReference type="ARBA" id="ARBA00022889"/>
    </source>
</evidence>
<evidence type="ECO:0000256" key="11">
    <source>
        <dbReference type="ARBA" id="ARBA00023157"/>
    </source>
</evidence>
<feature type="domain" description="Cadherin" evidence="20">
    <location>
        <begin position="322"/>
        <end position="424"/>
    </location>
</feature>
<dbReference type="CDD" id="cd11304">
    <property type="entry name" value="Cadherin_repeat"/>
    <property type="match status" value="34"/>
</dbReference>
<feature type="domain" description="Cadherin" evidence="20">
    <location>
        <begin position="3366"/>
        <end position="3470"/>
    </location>
</feature>
<dbReference type="GO" id="GO:0035239">
    <property type="term" value="P:tube morphogenesis"/>
    <property type="evidence" value="ECO:0007669"/>
    <property type="project" value="UniProtKB-ARBA"/>
</dbReference>
<feature type="domain" description="Cadherin" evidence="20">
    <location>
        <begin position="1387"/>
        <end position="1477"/>
    </location>
</feature>
<dbReference type="PROSITE" id="PS01187">
    <property type="entry name" value="EGF_CA"/>
    <property type="match status" value="1"/>
</dbReference>
<dbReference type="FunFam" id="2.60.40.60:FF:000064">
    <property type="entry name" value="FAT atypical cadherin 1"/>
    <property type="match status" value="1"/>
</dbReference>
<proteinExistence type="predicted"/>
<keyword evidence="4 16" id="KW-0812">Transmembrane</keyword>
<keyword evidence="9 16" id="KW-1133">Transmembrane helix</keyword>
<dbReference type="GO" id="GO:0007163">
    <property type="term" value="P:establishment or maintenance of cell polarity"/>
    <property type="evidence" value="ECO:0007669"/>
    <property type="project" value="UniProtKB-ARBA"/>
</dbReference>
<dbReference type="PROSITE" id="PS00022">
    <property type="entry name" value="EGF_1"/>
    <property type="match status" value="3"/>
</dbReference>
<feature type="domain" description="Cadherin" evidence="20">
    <location>
        <begin position="2005"/>
        <end position="2108"/>
    </location>
</feature>
<dbReference type="GO" id="GO:0070161">
    <property type="term" value="C:anchoring junction"/>
    <property type="evidence" value="ECO:0007669"/>
    <property type="project" value="UniProtKB-ARBA"/>
</dbReference>
<feature type="domain" description="Cadherin" evidence="20">
    <location>
        <begin position="1478"/>
        <end position="1576"/>
    </location>
</feature>
<dbReference type="RefSeq" id="XP_032457234.1">
    <property type="nucleotide sequence ID" value="XM_032601343.1"/>
</dbReference>
<feature type="domain" description="Cadherin" evidence="20">
    <location>
        <begin position="2312"/>
        <end position="2421"/>
    </location>
</feature>
<dbReference type="GO" id="GO:0007010">
    <property type="term" value="P:cytoskeleton organization"/>
    <property type="evidence" value="ECO:0007669"/>
    <property type="project" value="UniProtKB-ARBA"/>
</dbReference>
<dbReference type="Pfam" id="PF00028">
    <property type="entry name" value="Cadherin"/>
    <property type="match status" value="29"/>
</dbReference>
<feature type="domain" description="EGF-like" evidence="19">
    <location>
        <begin position="3951"/>
        <end position="3989"/>
    </location>
</feature>
<dbReference type="CTD" id="40191"/>
<dbReference type="FunFam" id="2.60.40.60:FF:000061">
    <property type="entry name" value="FAT atypical cadherin 3"/>
    <property type="match status" value="1"/>
</dbReference>
<dbReference type="GeneID" id="100115854"/>
<sequence length="4863" mass="537412">MRRRLTKDRAPLLAGPWLLLWLLGTSCSPSLALDDGADSPIALNLAIPLSSPAPVLTTSRSSSSSSNRFLLQRDEPALDEFRFTSSLYNASIPENSMGKTYVRPDEKMGIELRASKRAFEEIKFRIASGDKEKFFKAEERVVGDFCFLLLRTRTGHVDVLNRERKDKYVLEIKATARRHDGKNRVTLLEAQTTVAVTILDTNDLNPLFYPTEYEATVTEDTPVHKSILKVSAEDADLGTNGEIYYSFAEKTEQFAVHPVSGVVTLTRPLRYVERPLYELTVQARDRGALYRMTPRASNARLTIHVRQVNLHAPEISVRHLPEILEHSNADTYAIVRVLDRDTGPHGEIASLEIVAGDPDGHFRVRPLPTPGEYSIQVLKLLDREAAPQGYNLTLRAVDRGTPPRFSYKSVPVHLADLNDNAPIFSTEIYDVKVPETAPVNSPVIRLKVSDADQGKNALVFLEIVGGNEGGEFYINADTGMLYTAVPLDAETKAFYTLTVSAVDQGNAGTRKQSSAKVKIYVIDTNDNDPEFEKSEMLVYLDENEPAGTSVCKVVARDKDSGENAYISYSIDNIKRVPFEIDHFSGVVKTKQLLDYETMKREYLLHVRANDWGLPYRRQSEIQLRIKLRNVNDNRPQFEKIDCVGHVSRYVQVGTEIITVSAIDFDAGNIITYRIVSGGNADGCFALDPTSGVLSVACDLSDLKTQEMIVNVTATDGTHFADVNTLRIHLVNVKRAQGPQSKLLTDETGGFECRDTGVARRLTEAIASAEKNNMRSSEDEYSMMPSRYGENVHAPEFLDFPNEIRVNESAPIGFVLARLAARDRDLGYNGKLVYGISAGDSDSVFGIDPDTGELRLIGRLDREREDEYFLNITVYDLGKPQKSASRMLAVSVLDVNDNAPKFEKALASFRVSEAALNGTIIFRANTTDADLGENAQVAYSLVTDTSDFRVDRTTGVLTVFGKLDRERQSSYELRIRATDKNGGNDKGEPDFDNPALYSEALVRVSVDDVNDNAPKFALTSYTVKVREDVPVWSVIAVIEATDPDEGPGGIIEYSFSEEMESEGFFGIDKLSGTIRSLQKLDFEERQVHTLTIVAKDKGEPSLSSETILIIEVVDVNENLHAPVFNDFVISASVSENQPLNTLVTQVKAKDADPPGGDSRIGYSIRGGDGVGLFSIDDEGNIRTKAVLDVEAKAGYWLTVYAQDHGVVPLSSKLQVYVEVLDENDNTPLTEQPVYYPSVLENSPAGVSVLQIRAFDRDVSPQQFSFAITSGNAEGYFLINSTSGLITTSGRKLDRENQAEHILEVTVRDDGRPVLSSTTRVVVQVDDVNDHSPVFEEKFYMVQIPASPSLDKPLFQKSERDRPRESDLSIDALLENGTWETFSPDGLTGDRVLRVLAHDQDIGKNGKIQYSIKSGKGKGKFKIHPDTGMVYSQRGFEAGQEFEMIIRATDEGEPPRSHQARISVQVVETPKDSPNPPVFKSLNQSVEVTESDKAGFLVALMQATDKDGDSLWYDIVEGDTRDEFVIGRDDGNVLLAKQLDWETQNFYNLTISVTDGVNEARTSLFVKVIDINDHRPELSESIYHVEISENVVEKGEAILQLHAQDLDEDKKLFYSLHNAQSQASLQIFHVDSLTGTITLNEALDRETIQEHILTVMVKDQGTPAKRNFARVLVTVHDHNDHAPTFISEIIQGKVFETSPIGTAVVQVIAIDRDRGENAQLSYSMTSGNVGNVFSIDPDLGTIRVARELDLATASEYILLVKATDHGSPALSNSIPVHVMVTMADNAPPRFVRSGAELAAEIYENEEIGSFVKHIEARSTSSLQFEIVSGNIGEAFFINPSTGVISTQERLDYEDVKFYNLSIAATSMSGASAQCNVIVHVLDRNDNAPQFVQAVYTGQVSEAASIGSLVFSANSTSSPLVIKAEDADSELNALLNYDIVEELPRKFFHIDSSTGAIRTVMLLDHETIPEFQFNVKVSDLGKPKLSSESTAKVIITVSDVNDCPPKFQQSDYNATVLLPTWKNVAVVKLEAHDPDSTSAFTNQPSLRYDIIDGNQGQSFDIDSQSGALTVNNPENMKKSYLLHVRASDGKYSSVAQVNIKVAKSENSGLVFQKEVYEGTVVENSTKVSTVAVLNVLGSALNEHVVFSILNPTEMFVIGPTSGAISTTGIRFDRETIDKYELIVEANSQVPTQRVAHTIVNVTVLDINDNCPIFVNLPYYAVVSVDAQKGDVIMKVHAIDLDSGDNGEVRYELKKGHGELFKVNRKTGEISLKQNLEGHNREYQLMIAAYDGGISPCSVEISVNVKVIDRSMPVFDKQFYTDSVLESIEVHSPLALSIQAESPLNRKLIYSITKGNDFEEFALDFNTALDSNNGPCVIYVVDELDYEQKKQYELTVRATDSVSGVYAEVLVSILVLDVNDCPPEFSQDSYNISISEAALFGTELLRLVARDNDTGINSKIRYAIENRTADELGENTLDLFHVDPEEGIVYLKRSLDHETADSHHFTVVAMDRGVPSLSSTAHVWLTVIDMNDNPPKFEQSSYNCFLSEEAERGQFVTVVSASDPDLLDDKLVYTIVGGNDQQTYSIDQSTGIITLINMQNFADDKMTLLNVSVSDGVYTSFARIKIEILPANRHHPKFLNPVVEVSVLENQLPGKLVTSVLATDKDFGEYGTIEYSINSDYLKEFFEIDRENGDIVTKKSLDREKHKLFEIPVMASDGGGKSGFVIVRVKVTDENDNSPVFLLKEYKASIYGNLTLNSAFLKVKALDADEGDAAKIIYSIFEPQNSEIKNIFGINPDTGAVFLKKSAKPWETQPFQLFVRAQDKGLASHHVDVPVEIYIMGPEDIPPLFERKEDKFFVSETSTIGTPITRLRTVTNTNSTVTCRLVSAGDDFPFAVDPKTCRVTLSGNLDREVKDSYMIGVLAETDSSPPLTALAEITLQVLDENDHAPKFESNPYSIAVAENIEEGTSILKVVAHDNDLGSNGEVRYSFGSDIGELANVFTIDAYTGWISSLVQLDKEQQPEYKFQVVATDNGNPRHFSRTSVLVKLKDYNDNPSAFSSAESGYQATVKEDALPGTVVVELTTVDKDTELNTALDFYIISGDPRSQFAIRSTGQVYVAKALDRETRDRYELLVVGTDGKFVFETRVIVQVLDVNDNPPYCLKYRYREVLSEGSHPGSYVLTVLATDYDDEPNAKLRFYLTGGKNEKFSLDKETGVLKTVGQLDRESQAKYILTAHVQDRDKTSWECSSQLEILISDLNDNAPRFSMQSYSATLPEDVEVGTLVTKVHATDDDIGINRKIRYEFLDSANDHFVISPDSGIVTLAKPLDRETKAMYNVSIQAMDQGTPQLSSVTFLIVNVQDINDNPPEFTSKYYFARVPEIDAVGTEVARVLATSKDTGVNADVYYTIVGGNEHKKFEIDTKSGVVSIAEQLDYERAKDYFLTIQAIDGGVPPLTNHATVNITVLDSNDNAPMFSQASYRASIREDAKAGEKVVQVFANDLDSNENGQVSYSIERGDRQKQFTIDSQSGQITVLAPLDREQIASYVLEVHAKDNGIPTLSNYVIVNIEVIDANDNPPLFAQNNYTTVVQEDKPLGYAVLKFTVTDADAEPNAAPYTFDFRSGNEGDAFRLEQDGTLRTATKFSNRVKDKYLLHIRVFDNGSPPLYSDAWVLVKIIEESQYPPVITLLEININSYMDEYPGGVIGKVHASDKDQYDTLQYSLVPTSPSRPNTDLFQIDKLDGTLVALPRLDIGEYRVNVSVTDGKFNSYTIVKVTVELVTDTMLENSVIVRFREVSPEDFVLKHRKGFVRTVRNAMNCRLKDVVILSVQPSTDAEINVIKSRPVRQAVVHNDLDVLFTVKKPDPGEFYTSEAIREALNQHIEELEASTKLVVEEIVRFKCSKGYCVYGECHDKIVLDSQQITPIATDVTSFVSPRHRHRTECSCKEGYAGTHCEIVINECARGPCPVFKVCIPDSSVQGYSCQCPEGFAGQTCDIDISKCHDESCYIPRNPISFSGKSYARYKIDKSLVRQTIENQLSLSLRIRSVQPTGNLMYAAGKVDYNVLEIVNGAVQYRFDLGSGEGLVRVNSFYISDGQWHEIQLERESNSATLTVDGKHLAHGSAPGVNDILNLQSDDLYLGAEVRSHPSIIGFEDVQRGFVGCMDDVRIAKVSVPLHMSGSTSSLVVLKRFANVEFSCEASTVLTPPGVCGSQPCQNGGTCSESKTEDGGYECQCHNRFRGASCEIDTDPCASSPCLYGGRCRVLHELGDFACDCIGPSLSGKRCEFGRYCSPNPCLHGGVCEEGNSGPICKCQGFAGERCELDVNECERNPCSNGGTCVNELGSYRCVCPPSMTGLNCGNPAGYTTSLISNHLNITWEQLMWIGVAILANIILVVIFVTFRKIRSKRTRMRANNINNETRKQIVLNSSRPNDHEYKRSSKLSNLEVVQRECPPQCPPRPASYTPSSNNEQVLLGCSSAAAVALNNLDTLRSYGSAGDELENFPPDYLRNLNRSTALQPSSGTPIPSINASNALADLPSLDKPSWQEQMQLASFITDATKIKNDLKRASPVVPESTTGGLLLNSIRRTNTHGGGTSIASLSSIEDDPRIVGGYHWDCSDWVRPSQNPLPNITEVPGSEVPDSSSFHSNESNESNTHQMPTLHGVMDSSRDIETLNEDQESEYVGDSECGTDLSEHYHSHKHGYSESQRLNPLDSGGEAEYKYKSSESYLRHPNSYLPHYNIHSDAESEIMATIPLNGGCTLGTLLSDEEDEPENNENDDEEDEDDDNVVPYGFPSARRNRCPRQQRLDNGSELDSVITGLEERNSLLGGANSNSDLSTNLCEIDDSEFEIAQQKSNGRVWMTGGVTQTSV</sequence>
<dbReference type="GO" id="GO:0016342">
    <property type="term" value="C:catenin complex"/>
    <property type="evidence" value="ECO:0007669"/>
    <property type="project" value="TreeGrafter"/>
</dbReference>
<dbReference type="FunFam" id="2.60.40.60:FF:000037">
    <property type="entry name" value="FAT atypical cadherin 1"/>
    <property type="match status" value="1"/>
</dbReference>
<dbReference type="GO" id="GO:0007297">
    <property type="term" value="P:follicle cell of egg chamber migration"/>
    <property type="evidence" value="ECO:0007669"/>
    <property type="project" value="UniProtKB-ARBA"/>
</dbReference>
<feature type="domain" description="Cadherin" evidence="20">
    <location>
        <begin position="2635"/>
        <end position="2737"/>
    </location>
</feature>
<feature type="domain" description="Cadherin" evidence="20">
    <location>
        <begin position="1889"/>
        <end position="2004"/>
    </location>
</feature>
<feature type="domain" description="Cadherin" evidence="20">
    <location>
        <begin position="2422"/>
        <end position="2533"/>
    </location>
</feature>
<dbReference type="FunFam" id="2.60.40.60:FF:000024">
    <property type="entry name" value="FAT atypical cadherin 3"/>
    <property type="match status" value="3"/>
</dbReference>
<feature type="compositionally biased region" description="Low complexity" evidence="15">
    <location>
        <begin position="4635"/>
        <end position="4647"/>
    </location>
</feature>
<evidence type="ECO:0000259" key="20">
    <source>
        <dbReference type="PROSITE" id="PS50268"/>
    </source>
</evidence>
<evidence type="ECO:0000256" key="1">
    <source>
        <dbReference type="ARBA" id="ARBA00004251"/>
    </source>
</evidence>
<dbReference type="EnsemblMetazoa" id="XM_032601343">
    <property type="protein sequence ID" value="XP_032457234"/>
    <property type="gene ID" value="LOC100115854"/>
</dbReference>
<feature type="domain" description="Laminin G" evidence="18">
    <location>
        <begin position="4006"/>
        <end position="4191"/>
    </location>
</feature>
<evidence type="ECO:0000256" key="6">
    <source>
        <dbReference type="ARBA" id="ARBA00022737"/>
    </source>
</evidence>
<dbReference type="PROSITE" id="PS00232">
    <property type="entry name" value="CADHERIN_1"/>
    <property type="match status" value="14"/>
</dbReference>
<feature type="domain" description="Cadherin" evidence="20">
    <location>
        <begin position="3262"/>
        <end position="3365"/>
    </location>
</feature>
<dbReference type="InParanoid" id="A0A7M7R2J4"/>
<dbReference type="Pfam" id="PF00008">
    <property type="entry name" value="EGF"/>
    <property type="match status" value="1"/>
</dbReference>
<dbReference type="Gene3D" id="2.60.40.60">
    <property type="entry name" value="Cadherins"/>
    <property type="match status" value="34"/>
</dbReference>
<dbReference type="InterPro" id="IPR001791">
    <property type="entry name" value="Laminin_G"/>
</dbReference>
<evidence type="ECO:0000256" key="17">
    <source>
        <dbReference type="SAM" id="SignalP"/>
    </source>
</evidence>
<dbReference type="FunFam" id="2.60.40.60:FF:000066">
    <property type="entry name" value="FAT atypical cadherin 1"/>
    <property type="match status" value="1"/>
</dbReference>
<dbReference type="CDD" id="cd00054">
    <property type="entry name" value="EGF_CA"/>
    <property type="match status" value="4"/>
</dbReference>
<dbReference type="GO" id="GO:0031175">
    <property type="term" value="P:neuron projection development"/>
    <property type="evidence" value="ECO:0007669"/>
    <property type="project" value="TreeGrafter"/>
</dbReference>
<feature type="domain" description="Cadherin" evidence="20">
    <location>
        <begin position="2109"/>
        <end position="2210"/>
    </location>
</feature>
<dbReference type="PANTHER" id="PTHR24027:SF438">
    <property type="entry name" value="CADHERIN 23"/>
    <property type="match status" value="1"/>
</dbReference>
<evidence type="ECO:0008006" key="23">
    <source>
        <dbReference type="Google" id="ProtNLM"/>
    </source>
</evidence>
<keyword evidence="22" id="KW-1185">Reference proteome</keyword>
<organism evidence="21 22">
    <name type="scientific">Nasonia vitripennis</name>
    <name type="common">Parasitic wasp</name>
    <dbReference type="NCBI Taxonomy" id="7425"/>
    <lineage>
        <taxon>Eukaryota</taxon>
        <taxon>Metazoa</taxon>
        <taxon>Ecdysozoa</taxon>
        <taxon>Arthropoda</taxon>
        <taxon>Hexapoda</taxon>
        <taxon>Insecta</taxon>
        <taxon>Pterygota</taxon>
        <taxon>Neoptera</taxon>
        <taxon>Endopterygota</taxon>
        <taxon>Hymenoptera</taxon>
        <taxon>Apocrita</taxon>
        <taxon>Proctotrupomorpha</taxon>
        <taxon>Chalcidoidea</taxon>
        <taxon>Pteromalidae</taxon>
        <taxon>Pteromalinae</taxon>
        <taxon>Nasonia</taxon>
    </lineage>
</organism>
<dbReference type="InterPro" id="IPR020894">
    <property type="entry name" value="Cadherin_CS"/>
</dbReference>
<dbReference type="RefSeq" id="XP_008214208.1">
    <property type="nucleotide sequence ID" value="XM_008215986.3"/>
</dbReference>
<feature type="domain" description="EGF-like" evidence="19">
    <location>
        <begin position="4240"/>
        <end position="4279"/>
    </location>
</feature>
<dbReference type="GO" id="GO:0048565">
    <property type="term" value="P:digestive tract development"/>
    <property type="evidence" value="ECO:0007669"/>
    <property type="project" value="UniProtKB-ARBA"/>
</dbReference>
<feature type="domain" description="Cadherin" evidence="20">
    <location>
        <begin position="3695"/>
        <end position="3794"/>
    </location>
</feature>
<dbReference type="FunFam" id="2.60.40.60:FF:000005">
    <property type="entry name" value="Protocadherin 9"/>
    <property type="match status" value="1"/>
</dbReference>
<dbReference type="InterPro" id="IPR001881">
    <property type="entry name" value="EGF-like_Ca-bd_dom"/>
</dbReference>
<evidence type="ECO:0000256" key="10">
    <source>
        <dbReference type="ARBA" id="ARBA00023136"/>
    </source>
</evidence>
<feature type="region of interest" description="Disordered" evidence="15">
    <location>
        <begin position="4756"/>
        <end position="4807"/>
    </location>
</feature>
<feature type="signal peptide" evidence="17">
    <location>
        <begin position="1"/>
        <end position="32"/>
    </location>
</feature>
<dbReference type="FunCoup" id="A0A7M7R2J4">
    <property type="interactions" value="327"/>
</dbReference>
<keyword evidence="8" id="KW-0130">Cell adhesion</keyword>
<feature type="disulfide bond" evidence="14">
    <location>
        <begin position="4228"/>
        <end position="4237"/>
    </location>
</feature>
<feature type="domain" description="Cadherin" evidence="20">
    <location>
        <begin position="2948"/>
        <end position="3054"/>
    </location>
</feature>
<dbReference type="GO" id="GO:0008013">
    <property type="term" value="F:beta-catenin binding"/>
    <property type="evidence" value="ECO:0007669"/>
    <property type="project" value="TreeGrafter"/>
</dbReference>
<feature type="domain" description="Cadherin" evidence="20">
    <location>
        <begin position="3471"/>
        <end position="3575"/>
    </location>
</feature>
<evidence type="ECO:0000256" key="14">
    <source>
        <dbReference type="PROSITE-ProRule" id="PRU00076"/>
    </source>
</evidence>
<dbReference type="GO" id="GO:0045296">
    <property type="term" value="F:cadherin binding"/>
    <property type="evidence" value="ECO:0007669"/>
    <property type="project" value="TreeGrafter"/>
</dbReference>
<evidence type="ECO:0000256" key="3">
    <source>
        <dbReference type="ARBA" id="ARBA00022536"/>
    </source>
</evidence>
<dbReference type="FunFam" id="2.60.40.60:FF:000033">
    <property type="entry name" value="FAT atypical cadherin 1"/>
    <property type="match status" value="2"/>
</dbReference>
<dbReference type="Gene3D" id="2.60.120.200">
    <property type="match status" value="1"/>
</dbReference>
<dbReference type="Gene3D" id="2.10.25.10">
    <property type="entry name" value="Laminin"/>
    <property type="match status" value="5"/>
</dbReference>
<feature type="disulfide bond" evidence="14">
    <location>
        <begin position="3960"/>
        <end position="3977"/>
    </location>
</feature>
<feature type="domain" description="Cadherin" evidence="20">
    <location>
        <begin position="425"/>
        <end position="531"/>
    </location>
</feature>
<evidence type="ECO:0000256" key="16">
    <source>
        <dbReference type="SAM" id="Phobius"/>
    </source>
</evidence>
<feature type="domain" description="Cadherin" evidence="20">
    <location>
        <begin position="3576"/>
        <end position="3680"/>
    </location>
</feature>
<dbReference type="FunFam" id="2.60.40.60:FF:000058">
    <property type="entry name" value="FAT atypical cadherin 3"/>
    <property type="match status" value="1"/>
</dbReference>
<evidence type="ECO:0000259" key="18">
    <source>
        <dbReference type="PROSITE" id="PS50025"/>
    </source>
</evidence>
<feature type="domain" description="Cadherin" evidence="20">
    <location>
        <begin position="1124"/>
        <end position="1233"/>
    </location>
</feature>
<feature type="domain" description="Cadherin" evidence="20">
    <location>
        <begin position="1791"/>
        <end position="1888"/>
    </location>
</feature>
<dbReference type="FunFam" id="2.60.40.60:FF:000026">
    <property type="entry name" value="FAT atypical cadherin 1"/>
    <property type="match status" value="2"/>
</dbReference>
<feature type="domain" description="Cadherin" evidence="20">
    <location>
        <begin position="797"/>
        <end position="901"/>
    </location>
</feature>
<dbReference type="FunFam" id="2.60.40.60:FF:000015">
    <property type="entry name" value="FAT atypical cadherin 1"/>
    <property type="match status" value="2"/>
</dbReference>
<evidence type="ECO:0000256" key="7">
    <source>
        <dbReference type="ARBA" id="ARBA00022837"/>
    </source>
</evidence>
<dbReference type="OrthoDB" id="6252479at2759"/>
<evidence type="ECO:0000256" key="4">
    <source>
        <dbReference type="ARBA" id="ARBA00022692"/>
    </source>
</evidence>
<dbReference type="FunFam" id="2.60.40.60:FF:000053">
    <property type="entry name" value="FAT atypical cadherin 3"/>
    <property type="match status" value="1"/>
</dbReference>
<evidence type="ECO:0000256" key="5">
    <source>
        <dbReference type="ARBA" id="ARBA00022729"/>
    </source>
</evidence>
<comment type="caution">
    <text evidence="14">Lacks conserved residue(s) required for the propagation of feature annotation.</text>
</comment>
<dbReference type="FunFam" id="2.60.40.60:FF:000041">
    <property type="entry name" value="FAT atypical cadherin 1"/>
    <property type="match status" value="1"/>
</dbReference>
<feature type="disulfide bond" evidence="14">
    <location>
        <begin position="4343"/>
        <end position="4352"/>
    </location>
</feature>
<dbReference type="FunFam" id="2.60.40.60:FF:000013">
    <property type="entry name" value="Cadherin EGF LAG seven-pass G-type receptor"/>
    <property type="match status" value="3"/>
</dbReference>
<keyword evidence="6" id="KW-0677">Repeat</keyword>
<dbReference type="Pfam" id="PF02210">
    <property type="entry name" value="Laminin_G_2"/>
    <property type="match status" value="1"/>
</dbReference>
<feature type="transmembrane region" description="Helical" evidence="16">
    <location>
        <begin position="4374"/>
        <end position="4394"/>
    </location>
</feature>
<feature type="domain" description="Cadherin" evidence="20">
    <location>
        <begin position="532"/>
        <end position="637"/>
    </location>
</feature>
<dbReference type="GO" id="GO:0007431">
    <property type="term" value="P:salivary gland development"/>
    <property type="evidence" value="ECO:0007669"/>
    <property type="project" value="UniProtKB-ARBA"/>
</dbReference>
<dbReference type="SMART" id="SM00179">
    <property type="entry name" value="EGF_CA"/>
    <property type="match status" value="4"/>
</dbReference>
<keyword evidence="10 16" id="KW-0472">Membrane</keyword>
<evidence type="ECO:0000313" key="21">
    <source>
        <dbReference type="EnsemblMetazoa" id="XP_032457234"/>
    </source>
</evidence>
<dbReference type="GO" id="GO:0008104">
    <property type="term" value="P:intracellular protein localization"/>
    <property type="evidence" value="ECO:0007669"/>
    <property type="project" value="UniProtKB-ARBA"/>
</dbReference>
<dbReference type="GO" id="GO:0007156">
    <property type="term" value="P:homophilic cell adhesion via plasma membrane adhesion molecules"/>
    <property type="evidence" value="ECO:0007669"/>
    <property type="project" value="InterPro"/>
</dbReference>
<feature type="domain" description="Cadherin" evidence="20">
    <location>
        <begin position="2534"/>
        <end position="2634"/>
    </location>
</feature>
<feature type="domain" description="EGF-like" evidence="19">
    <location>
        <begin position="4317"/>
        <end position="4353"/>
    </location>
</feature>
<feature type="domain" description="Cadherin" evidence="20">
    <location>
        <begin position="2211"/>
        <end position="2311"/>
    </location>
</feature>
<dbReference type="PROSITE" id="PS50268">
    <property type="entry name" value="CADHERIN_2"/>
    <property type="match status" value="34"/>
</dbReference>
<feature type="domain" description="Cadherin" evidence="20">
    <location>
        <begin position="2846"/>
        <end position="2947"/>
    </location>
</feature>
<dbReference type="GO" id="GO:0098858">
    <property type="term" value="C:actin-based cell projection"/>
    <property type="evidence" value="ECO:0007669"/>
    <property type="project" value="UniProtKB-ARBA"/>
</dbReference>
<feature type="domain" description="Cadherin" evidence="20">
    <location>
        <begin position="653"/>
        <end position="740"/>
    </location>
</feature>
<dbReference type="SMART" id="SM00112">
    <property type="entry name" value="CA"/>
    <property type="match status" value="34"/>
</dbReference>
<dbReference type="CDD" id="cd00110">
    <property type="entry name" value="LamG"/>
    <property type="match status" value="1"/>
</dbReference>
<evidence type="ECO:0000256" key="15">
    <source>
        <dbReference type="SAM" id="MobiDB-lite"/>
    </source>
</evidence>
<evidence type="ECO:0000256" key="12">
    <source>
        <dbReference type="ARBA" id="ARBA00023180"/>
    </source>
</evidence>
<dbReference type="FunFam" id="2.60.40.60:FF:000032">
    <property type="entry name" value="FAT atypical cadherin 1"/>
    <property type="match status" value="1"/>
</dbReference>
<feature type="domain" description="Cadherin" evidence="20">
    <location>
        <begin position="3158"/>
        <end position="3261"/>
    </location>
</feature>
<dbReference type="FunFam" id="2.60.40.60:FF:000051">
    <property type="entry name" value="FAT atypical cadherin 1"/>
    <property type="match status" value="1"/>
</dbReference>
<dbReference type="FunFam" id="2.60.40.60:FF:000100">
    <property type="entry name" value="protocadherin Fat 2"/>
    <property type="match status" value="1"/>
</dbReference>
<dbReference type="FunFam" id="2.60.40.60:FF:000067">
    <property type="entry name" value="FAT atypical cadherin 1"/>
    <property type="match status" value="1"/>
</dbReference>
<dbReference type="EnsemblMetazoa" id="XM_008215985">
    <property type="protein sequence ID" value="XP_008214207"/>
    <property type="gene ID" value="LOC100115854"/>
</dbReference>
<keyword evidence="11 14" id="KW-1015">Disulfide bond</keyword>
<dbReference type="GO" id="GO:0001736">
    <property type="term" value="P:establishment of planar polarity"/>
    <property type="evidence" value="ECO:0007669"/>
    <property type="project" value="UniProtKB-ARBA"/>
</dbReference>
<dbReference type="PROSITE" id="PS50026">
    <property type="entry name" value="EGF_3"/>
    <property type="match status" value="5"/>
</dbReference>
<evidence type="ECO:0000256" key="13">
    <source>
        <dbReference type="PROSITE-ProRule" id="PRU00043"/>
    </source>
</evidence>
<dbReference type="PROSITE" id="PS01186">
    <property type="entry name" value="EGF_2"/>
    <property type="match status" value="1"/>
</dbReference>
<dbReference type="SUPFAM" id="SSF49899">
    <property type="entry name" value="Concanavalin A-like lectins/glucanases"/>
    <property type="match status" value="1"/>
</dbReference>
<dbReference type="CDD" id="cd00053">
    <property type="entry name" value="EGF"/>
    <property type="match status" value="1"/>
</dbReference>
<dbReference type="GO" id="GO:0007424">
    <property type="term" value="P:open tracheal system development"/>
    <property type="evidence" value="ECO:0007669"/>
    <property type="project" value="UniProtKB-ARBA"/>
</dbReference>